<keyword evidence="3" id="KW-1185">Reference proteome</keyword>
<accession>A0A918B300</accession>
<feature type="region of interest" description="Disordered" evidence="1">
    <location>
        <begin position="95"/>
        <end position="126"/>
    </location>
</feature>
<comment type="caution">
    <text evidence="2">The sequence shown here is derived from an EMBL/GenBank/DDBJ whole genome shotgun (WGS) entry which is preliminary data.</text>
</comment>
<evidence type="ECO:0000313" key="3">
    <source>
        <dbReference type="Proteomes" id="UP000654123"/>
    </source>
</evidence>
<feature type="region of interest" description="Disordered" evidence="1">
    <location>
        <begin position="20"/>
        <end position="39"/>
    </location>
</feature>
<reference evidence="2" key="2">
    <citation type="submission" date="2020-09" db="EMBL/GenBank/DDBJ databases">
        <authorList>
            <person name="Sun Q."/>
            <person name="Ohkuma M."/>
        </authorList>
    </citation>
    <scope>NUCLEOTIDE SEQUENCE</scope>
    <source>
        <strain evidence="2">JCM 4335</strain>
    </source>
</reference>
<dbReference type="Proteomes" id="UP000654123">
    <property type="component" value="Unassembled WGS sequence"/>
</dbReference>
<protein>
    <submittedName>
        <fullName evidence="2">Uncharacterized protein</fullName>
    </submittedName>
</protein>
<dbReference type="RefSeq" id="WP_189536773.1">
    <property type="nucleotide sequence ID" value="NZ_BMSV01000009.1"/>
</dbReference>
<reference evidence="2" key="1">
    <citation type="journal article" date="2014" name="Int. J. Syst. Evol. Microbiol.">
        <title>Complete genome sequence of Corynebacterium casei LMG S-19264T (=DSM 44701T), isolated from a smear-ripened cheese.</title>
        <authorList>
            <consortium name="US DOE Joint Genome Institute (JGI-PGF)"/>
            <person name="Walter F."/>
            <person name="Albersmeier A."/>
            <person name="Kalinowski J."/>
            <person name="Ruckert C."/>
        </authorList>
    </citation>
    <scope>NUCLEOTIDE SEQUENCE</scope>
    <source>
        <strain evidence="2">JCM 4335</strain>
    </source>
</reference>
<evidence type="ECO:0000313" key="2">
    <source>
        <dbReference type="EMBL" id="GGQ21224.1"/>
    </source>
</evidence>
<name>A0A918B300_9ACTN</name>
<proteinExistence type="predicted"/>
<sequence>MTNNLAALPTALYVEIDDGIGGTRRLGRPPQPADSEPLRPAVAQAPLGFTSEPRWLRFVDSRSGETFPYAPEQPGWNERLRAASSLVEKTVRLPAADPDFRFDDHAPATAPRPAGNRSARTRRPRA</sequence>
<gene>
    <name evidence="2" type="ORF">GCM10010249_44860</name>
</gene>
<dbReference type="AlphaFoldDB" id="A0A918B300"/>
<evidence type="ECO:0000256" key="1">
    <source>
        <dbReference type="SAM" id="MobiDB-lite"/>
    </source>
</evidence>
<organism evidence="2 3">
    <name type="scientific">Streptomyces roseolilacinus</name>
    <dbReference type="NCBI Taxonomy" id="66904"/>
    <lineage>
        <taxon>Bacteria</taxon>
        <taxon>Bacillati</taxon>
        <taxon>Actinomycetota</taxon>
        <taxon>Actinomycetes</taxon>
        <taxon>Kitasatosporales</taxon>
        <taxon>Streptomycetaceae</taxon>
        <taxon>Streptomyces</taxon>
    </lineage>
</organism>
<dbReference type="EMBL" id="BMSV01000009">
    <property type="protein sequence ID" value="GGQ21224.1"/>
    <property type="molecule type" value="Genomic_DNA"/>
</dbReference>